<gene>
    <name evidence="3" type="ORF">Ocin01_13030</name>
</gene>
<dbReference type="PANTHER" id="PTHR11012">
    <property type="entry name" value="PROTEIN KINASE-LIKE DOMAIN-CONTAINING"/>
    <property type="match status" value="1"/>
</dbReference>
<dbReference type="InterPro" id="IPR011009">
    <property type="entry name" value="Kinase-like_dom_sf"/>
</dbReference>
<reference evidence="3 4" key="1">
    <citation type="journal article" date="2016" name="Genome Biol. Evol.">
        <title>Gene Family Evolution Reflects Adaptation to Soil Environmental Stressors in the Genome of the Collembolan Orchesella cincta.</title>
        <authorList>
            <person name="Faddeeva-Vakhrusheva A."/>
            <person name="Derks M.F."/>
            <person name="Anvar S.Y."/>
            <person name="Agamennone V."/>
            <person name="Suring W."/>
            <person name="Smit S."/>
            <person name="van Straalen N.M."/>
            <person name="Roelofs D."/>
        </authorList>
    </citation>
    <scope>NUCLEOTIDE SEQUENCE [LARGE SCALE GENOMIC DNA]</scope>
    <source>
        <tissue evidence="3">Mixed pool</tissue>
    </source>
</reference>
<dbReference type="OrthoDB" id="8250698at2759"/>
<sequence length="893" mass="101236">MTPAPKFDTEETPDEVSLKYKSILKSNGIHDEVSEVIVKHSGLQGAGMASQQLYVTVKFADTNKLPLNLFVKAHTSNPSHSEMIDAINSFENESRFFMEYIPAAKEFCKSKGHDGLVDFYPKCYYGDKSIVVFENLVLDKGYSLLKADEKQDMDAVRFAITNLAKHHAISHAFIKEFGGPELFFARYPTLDLDPFSNPICQKIFGPMIENGIKTHIKTLERYDIPGRDTTLNKLKSVEGRSYDMIIDAITKKDSEEEKLFVLNHGDFWNNNMMFQKDTTTNKIVGHVAIDLQTTNYNSLGLDVGYYLFSSVKPSVRRAHWKEILEMYLATFKETVGKLGYPVQLSYEELLLIVRKKINFGFWTGLGFFSEATFVALRDINMNEVGDMENFHDVVDEAVQKWIEANPVKMKETAEELVMLLDDHDVSLSIRHDSYPIYKHGLSIPQMDIGQPLQCMISADSHPSSKDMSPVQKSETEETPNEDLLKYQSILKSNGIHDEVSEVIVKHSGLQGAGMGSQHLYATVKFTDPNIQPLNLFVKAHTGNPSHSEMIDAVKGFENETRFFTEYIPAAKELCKSKGSDGLVDFYPKCYYGDENMVVFENLVLDRGFSLLSADEKQDMEAVSFAIDHLAKHHAISYALINEFGGPGPFFTRFPTLDIDAFSTPAFQKMFGPVVESSVMSSINILERYNVPGRETAIQKLKSVLGKSYNLIIDAIKMQDSEKPFVLNHGDYWGNNMMFQMDKTTNKIIGHVSLDFQITCYNSLGLDVGYYLFTTVNPSVRRAHWKEILEIYLTTFNETVRKLGHPVDLSYEELLLNIRNKINYGFWIGMSLTNEAGITAFKNINMSELGSMENLSVEFNKQIQKWIDENPEKGKETAEELVKVLDEYSALLIQ</sequence>
<dbReference type="PANTHER" id="PTHR11012:SF30">
    <property type="entry name" value="PROTEIN KINASE-LIKE DOMAIN-CONTAINING"/>
    <property type="match status" value="1"/>
</dbReference>
<dbReference type="Gene3D" id="3.90.1200.10">
    <property type="match status" value="2"/>
</dbReference>
<dbReference type="InterPro" id="IPR015897">
    <property type="entry name" value="CHK_kinase-like"/>
</dbReference>
<evidence type="ECO:0000256" key="1">
    <source>
        <dbReference type="SAM" id="MobiDB-lite"/>
    </source>
</evidence>
<keyword evidence="4" id="KW-1185">Reference proteome</keyword>
<proteinExistence type="predicted"/>
<dbReference type="SMART" id="SM00587">
    <property type="entry name" value="CHK"/>
    <property type="match status" value="2"/>
</dbReference>
<protein>
    <recommendedName>
        <fullName evidence="2">CHK kinase-like domain-containing protein</fullName>
    </recommendedName>
</protein>
<dbReference type="Pfam" id="PF02958">
    <property type="entry name" value="EcKL"/>
    <property type="match status" value="2"/>
</dbReference>
<accession>A0A1D2MLC8</accession>
<feature type="domain" description="CHK kinase-like" evidence="2">
    <location>
        <begin position="131"/>
        <end position="337"/>
    </location>
</feature>
<dbReference type="STRING" id="48709.A0A1D2MLC8"/>
<evidence type="ECO:0000313" key="3">
    <source>
        <dbReference type="EMBL" id="ODM93654.1"/>
    </source>
</evidence>
<dbReference type="Proteomes" id="UP000094527">
    <property type="component" value="Unassembled WGS sequence"/>
</dbReference>
<evidence type="ECO:0000259" key="2">
    <source>
        <dbReference type="SMART" id="SM00587"/>
    </source>
</evidence>
<feature type="domain" description="CHK kinase-like" evidence="2">
    <location>
        <begin position="597"/>
        <end position="801"/>
    </location>
</feature>
<dbReference type="EMBL" id="LJIJ01000938">
    <property type="protein sequence ID" value="ODM93654.1"/>
    <property type="molecule type" value="Genomic_DNA"/>
</dbReference>
<evidence type="ECO:0000313" key="4">
    <source>
        <dbReference type="Proteomes" id="UP000094527"/>
    </source>
</evidence>
<organism evidence="3 4">
    <name type="scientific">Orchesella cincta</name>
    <name type="common">Springtail</name>
    <name type="synonym">Podura cincta</name>
    <dbReference type="NCBI Taxonomy" id="48709"/>
    <lineage>
        <taxon>Eukaryota</taxon>
        <taxon>Metazoa</taxon>
        <taxon>Ecdysozoa</taxon>
        <taxon>Arthropoda</taxon>
        <taxon>Hexapoda</taxon>
        <taxon>Collembola</taxon>
        <taxon>Entomobryomorpha</taxon>
        <taxon>Entomobryoidea</taxon>
        <taxon>Orchesellidae</taxon>
        <taxon>Orchesellinae</taxon>
        <taxon>Orchesella</taxon>
    </lineage>
</organism>
<dbReference type="AlphaFoldDB" id="A0A1D2MLC8"/>
<comment type="caution">
    <text evidence="3">The sequence shown here is derived from an EMBL/GenBank/DDBJ whole genome shotgun (WGS) entry which is preliminary data.</text>
</comment>
<dbReference type="OMA" id="KIMPWLN"/>
<feature type="region of interest" description="Disordered" evidence="1">
    <location>
        <begin position="458"/>
        <end position="479"/>
    </location>
</feature>
<dbReference type="SUPFAM" id="SSF56112">
    <property type="entry name" value="Protein kinase-like (PK-like)"/>
    <property type="match status" value="2"/>
</dbReference>
<name>A0A1D2MLC8_ORCCI</name>
<dbReference type="InterPro" id="IPR004119">
    <property type="entry name" value="EcKL"/>
</dbReference>